<feature type="compositionally biased region" description="Low complexity" evidence="1">
    <location>
        <begin position="33"/>
        <end position="60"/>
    </location>
</feature>
<feature type="chain" id="PRO_5035254747" description="DUF7908 domain-containing protein" evidence="2">
    <location>
        <begin position="18"/>
        <end position="502"/>
    </location>
</feature>
<evidence type="ECO:0000313" key="4">
    <source>
        <dbReference type="EMBL" id="CAG7558350.1"/>
    </source>
</evidence>
<organism evidence="4 5">
    <name type="scientific">Fusarium equiseti</name>
    <name type="common">Fusarium scirpi</name>
    <dbReference type="NCBI Taxonomy" id="61235"/>
    <lineage>
        <taxon>Eukaryota</taxon>
        <taxon>Fungi</taxon>
        <taxon>Dikarya</taxon>
        <taxon>Ascomycota</taxon>
        <taxon>Pezizomycotina</taxon>
        <taxon>Sordariomycetes</taxon>
        <taxon>Hypocreomycetidae</taxon>
        <taxon>Hypocreales</taxon>
        <taxon>Nectriaceae</taxon>
        <taxon>Fusarium</taxon>
        <taxon>Fusarium incarnatum-equiseti species complex</taxon>
    </lineage>
</organism>
<proteinExistence type="predicted"/>
<dbReference type="AlphaFoldDB" id="A0A8J2NFV4"/>
<dbReference type="Pfam" id="PF25485">
    <property type="entry name" value="DUF7908"/>
    <property type="match status" value="1"/>
</dbReference>
<feature type="compositionally biased region" description="Low complexity" evidence="1">
    <location>
        <begin position="314"/>
        <end position="332"/>
    </location>
</feature>
<evidence type="ECO:0000313" key="5">
    <source>
        <dbReference type="Proteomes" id="UP000693738"/>
    </source>
</evidence>
<feature type="compositionally biased region" description="Polar residues" evidence="1">
    <location>
        <begin position="299"/>
        <end position="313"/>
    </location>
</feature>
<dbReference type="InterPro" id="IPR057230">
    <property type="entry name" value="DUF7908"/>
</dbReference>
<evidence type="ECO:0000256" key="1">
    <source>
        <dbReference type="SAM" id="MobiDB-lite"/>
    </source>
</evidence>
<evidence type="ECO:0000256" key="2">
    <source>
        <dbReference type="SAM" id="SignalP"/>
    </source>
</evidence>
<feature type="region of interest" description="Disordered" evidence="1">
    <location>
        <begin position="231"/>
        <end position="338"/>
    </location>
</feature>
<feature type="signal peptide" evidence="2">
    <location>
        <begin position="1"/>
        <end position="17"/>
    </location>
</feature>
<feature type="compositionally biased region" description="Low complexity" evidence="1">
    <location>
        <begin position="70"/>
        <end position="88"/>
    </location>
</feature>
<reference evidence="4" key="1">
    <citation type="submission" date="2021-05" db="EMBL/GenBank/DDBJ databases">
        <authorList>
            <person name="Khan N."/>
        </authorList>
    </citation>
    <scope>NUCLEOTIDE SEQUENCE</scope>
</reference>
<comment type="caution">
    <text evidence="4">The sequence shown here is derived from an EMBL/GenBank/DDBJ whole genome shotgun (WGS) entry which is preliminary data.</text>
</comment>
<dbReference type="EMBL" id="CAJSTJ010000123">
    <property type="protein sequence ID" value="CAG7558350.1"/>
    <property type="molecule type" value="Genomic_DNA"/>
</dbReference>
<accession>A0A8J2NFV4</accession>
<sequence length="502" mass="53160">MVAKKFVAAVFAAYVAAGPCKPKSLPSDIFSSTESIDPTTPIETTTSGQTTTQSEGASSTELTSLEALTTTASEQSTQTTEAASTTTSVGPAGEAIILQINQHQQRRLAKRDNTFIGINNPNSCDLATAFHINDEQLRQDGVSVYYEGEPYQEFAAQGTPPADAVTRAFSIDGGYLSWTNAAFGDARFCQTPSDGKVYIVFTLRPTGCQWVTLTAYKQSQCQNGQIVGEEVSSAESTSVGVTSSIDGTSSAEITTSAAQTTSEKATSEESTTSEESISMSTSSTEVAVVETTSAESTPSEDTTSDGVTSQSVDETSSAEVTTTTQEVTSSEAMSQSAGVTSSANACVAGLKDPNGQPDVDSRISDCSAYNTVTVSPFASTSTILEKRMINIQIPTAWATHQPKITKRADDPTDTTIFPTEVPTYATYCDSPSEYYEACSEAGVSAFTTTLSEPEPTTTTSTSVGCRQLSNMKRGLEYLGYTVSEDWDRAIFTGVVLHERIHD</sequence>
<feature type="compositionally biased region" description="Low complexity" evidence="1">
    <location>
        <begin position="254"/>
        <end position="297"/>
    </location>
</feature>
<feature type="region of interest" description="Disordered" evidence="1">
    <location>
        <begin position="70"/>
        <end position="89"/>
    </location>
</feature>
<keyword evidence="2" id="KW-0732">Signal</keyword>
<evidence type="ECO:0000259" key="3">
    <source>
        <dbReference type="Pfam" id="PF25485"/>
    </source>
</evidence>
<dbReference type="Proteomes" id="UP000693738">
    <property type="component" value="Unassembled WGS sequence"/>
</dbReference>
<gene>
    <name evidence="4" type="ORF">FEQUK3_LOCUS4057</name>
</gene>
<name>A0A8J2NFV4_FUSEQ</name>
<feature type="region of interest" description="Disordered" evidence="1">
    <location>
        <begin position="29"/>
        <end position="60"/>
    </location>
</feature>
<protein>
    <recommendedName>
        <fullName evidence="3">DUF7908 domain-containing protein</fullName>
    </recommendedName>
</protein>
<feature type="domain" description="DUF7908" evidence="3">
    <location>
        <begin position="91"/>
        <end position="218"/>
    </location>
</feature>
<feature type="compositionally biased region" description="Polar residues" evidence="1">
    <location>
        <begin position="233"/>
        <end position="253"/>
    </location>
</feature>